<feature type="transmembrane region" description="Helical" evidence="18">
    <location>
        <begin position="180"/>
        <end position="200"/>
    </location>
</feature>
<keyword evidence="7" id="KW-0458">Lysosome</keyword>
<keyword evidence="4 18" id="KW-0812">Transmembrane</keyword>
<evidence type="ECO:0000256" key="1">
    <source>
        <dbReference type="ARBA" id="ARBA00004155"/>
    </source>
</evidence>
<evidence type="ECO:0000256" key="10">
    <source>
        <dbReference type="ARBA" id="ARBA00036284"/>
    </source>
</evidence>
<evidence type="ECO:0000256" key="3">
    <source>
        <dbReference type="ARBA" id="ARBA00022448"/>
    </source>
</evidence>
<dbReference type="InterPro" id="IPR036259">
    <property type="entry name" value="MFS_trans_sf"/>
</dbReference>
<dbReference type="PROSITE" id="PS00217">
    <property type="entry name" value="SUGAR_TRANSPORT_2"/>
    <property type="match status" value="1"/>
</dbReference>
<evidence type="ECO:0000256" key="16">
    <source>
        <dbReference type="ARBA" id="ARBA00079853"/>
    </source>
</evidence>
<evidence type="ECO:0000256" key="6">
    <source>
        <dbReference type="ARBA" id="ARBA00023136"/>
    </source>
</evidence>
<comment type="catalytic activity">
    <reaction evidence="11">
        <text>ATP(in) = ATP(out)</text>
        <dbReference type="Rhea" id="RHEA:75687"/>
        <dbReference type="ChEBI" id="CHEBI:30616"/>
    </reaction>
</comment>
<feature type="transmembrane region" description="Helical" evidence="18">
    <location>
        <begin position="149"/>
        <end position="168"/>
    </location>
</feature>
<feature type="transmembrane region" description="Helical" evidence="18">
    <location>
        <begin position="118"/>
        <end position="137"/>
    </location>
</feature>
<evidence type="ECO:0000256" key="17">
    <source>
        <dbReference type="SAM" id="MobiDB-lite"/>
    </source>
</evidence>
<feature type="domain" description="Major facilitator superfamily (MFS) profile" evidence="19">
    <location>
        <begin position="52"/>
        <end position="442"/>
    </location>
</feature>
<name>A0AAQ4RFG4_GASAC</name>
<dbReference type="InterPro" id="IPR011701">
    <property type="entry name" value="MFS"/>
</dbReference>
<feature type="transmembrane region" description="Helical" evidence="18">
    <location>
        <begin position="416"/>
        <end position="438"/>
    </location>
</feature>
<keyword evidence="3" id="KW-0813">Transport</keyword>
<evidence type="ECO:0000256" key="5">
    <source>
        <dbReference type="ARBA" id="ARBA00022989"/>
    </source>
</evidence>
<dbReference type="PANTHER" id="PTHR11662">
    <property type="entry name" value="SOLUTE CARRIER FAMILY 17"/>
    <property type="match status" value="1"/>
</dbReference>
<keyword evidence="5 18" id="KW-1133">Transmembrane helix</keyword>
<evidence type="ECO:0000256" key="18">
    <source>
        <dbReference type="SAM" id="Phobius"/>
    </source>
</evidence>
<keyword evidence="6 18" id="KW-0472">Membrane</keyword>
<evidence type="ECO:0000256" key="13">
    <source>
        <dbReference type="ARBA" id="ARBA00056522"/>
    </source>
</evidence>
<dbReference type="FunFam" id="1.20.1250.20:FF:000150">
    <property type="entry name" value="Solute carrier family 17 member 9"/>
    <property type="match status" value="1"/>
</dbReference>
<comment type="similarity">
    <text evidence="2">Belongs to the major facilitator superfamily. Sodium/anion cotransporter family.</text>
</comment>
<evidence type="ECO:0000256" key="15">
    <source>
        <dbReference type="ARBA" id="ARBA00079665"/>
    </source>
</evidence>
<evidence type="ECO:0000256" key="11">
    <source>
        <dbReference type="ARBA" id="ARBA00044897"/>
    </source>
</evidence>
<sequence>MAVIQKHGKKHSPDLVCQKEGPPPDRTGAPGGHKKWSEHNNTTWSRPVARVWTGVLLLGTCLLYCARVAMPICSVSMAEQFKWSKRESGMVLGSFFWGYCFTQVFGGYVSDRVGGEKILVLSAAAWGSMTAFTPILAHFCSQPIFSMTLSRFLMGLLQGVHYPSLASLCSQKVVESDRGFLMSTVASGSYLGTLVIGGAGSLMLDLYGWESVFYVSGLLSVLWAYCMWKYLLKGEGPIITLESLGSGGSHSKLSKRHWLRLLRQPAVCAVIITHLCTASTFFTLLSWLPTFFKDTFPDAKGWVFNVVPWLVAIPSSLFSGFLSDHLIAQGYDTASVRKMMQFFSMGVSSVFTLLLCGNTTFAWAVAFVSATMGFTTFSHSGVSVNVQDLAPSCAGALFGVLMVYFSGYLIETTGSWTSVFALITTVNLLGLCTFLAFAEARRVDIDPSKARYANIHI</sequence>
<keyword evidence="21" id="KW-1185">Reference proteome</keyword>
<evidence type="ECO:0000256" key="8">
    <source>
        <dbReference type="ARBA" id="ARBA00023329"/>
    </source>
</evidence>
<comment type="catalytic activity">
    <reaction evidence="10">
        <text>GTP(in) = GTP(out)</text>
        <dbReference type="Rhea" id="RHEA:75787"/>
        <dbReference type="ChEBI" id="CHEBI:37565"/>
    </reaction>
</comment>
<proteinExistence type="inferred from homology"/>
<protein>
    <recommendedName>
        <fullName evidence="14">Voltage-gated purine nucleotide uniporter SLC17A9</fullName>
    </recommendedName>
    <alternativeName>
        <fullName evidence="16">Solute carrier family 17 member 9</fullName>
    </alternativeName>
    <alternativeName>
        <fullName evidence="15">Vesicular nucleotide transporter</fullName>
    </alternativeName>
</protein>
<feature type="transmembrane region" description="Helical" evidence="18">
    <location>
        <begin position="266"/>
        <end position="287"/>
    </location>
</feature>
<reference evidence="20" key="2">
    <citation type="submission" date="2025-08" db="UniProtKB">
        <authorList>
            <consortium name="Ensembl"/>
        </authorList>
    </citation>
    <scope>IDENTIFICATION</scope>
</reference>
<dbReference type="Pfam" id="PF07690">
    <property type="entry name" value="MFS_1"/>
    <property type="match status" value="1"/>
</dbReference>
<dbReference type="GO" id="GO:1904669">
    <property type="term" value="P:ATP export"/>
    <property type="evidence" value="ECO:0007669"/>
    <property type="project" value="UniProtKB-ARBA"/>
</dbReference>
<evidence type="ECO:0000256" key="14">
    <source>
        <dbReference type="ARBA" id="ARBA00074107"/>
    </source>
</evidence>
<feature type="region of interest" description="Disordered" evidence="17">
    <location>
        <begin position="1"/>
        <end position="40"/>
    </location>
</feature>
<dbReference type="AlphaFoldDB" id="A0AAQ4RFG4"/>
<dbReference type="Proteomes" id="UP000007635">
    <property type="component" value="Chromosome XII"/>
</dbReference>
<evidence type="ECO:0000256" key="7">
    <source>
        <dbReference type="ARBA" id="ARBA00023228"/>
    </source>
</evidence>
<reference evidence="20" key="3">
    <citation type="submission" date="2025-09" db="UniProtKB">
        <authorList>
            <consortium name="Ensembl"/>
        </authorList>
    </citation>
    <scope>IDENTIFICATION</scope>
</reference>
<evidence type="ECO:0000313" key="21">
    <source>
        <dbReference type="Proteomes" id="UP000007635"/>
    </source>
</evidence>
<dbReference type="GO" id="GO:0160042">
    <property type="term" value="F:purine nucleotide uniporter activity"/>
    <property type="evidence" value="ECO:0007669"/>
    <property type="project" value="UniProtKB-ARBA"/>
</dbReference>
<comment type="subcellular location">
    <subcellularLocation>
        <location evidence="9">Cytoplasmic vesicle</location>
        <location evidence="9">Secretory vesicle</location>
        <location evidence="9">Chromaffin granule membrane</location>
        <topology evidence="9">Multi-pass membrane protein</topology>
    </subcellularLocation>
    <subcellularLocation>
        <location evidence="1">Lysosome membrane</location>
        <topology evidence="1">Multi-pass membrane protein</topology>
    </subcellularLocation>
</comment>
<dbReference type="PANTHER" id="PTHR11662:SF279">
    <property type="entry name" value="VOLTAGE-GATED PURINE NUCLEOTIDE UNIPORTER SLC17A9"/>
    <property type="match status" value="1"/>
</dbReference>
<dbReference type="InterPro" id="IPR044777">
    <property type="entry name" value="SLC17A9-like"/>
</dbReference>
<feature type="transmembrane region" description="Helical" evidence="18">
    <location>
        <begin position="389"/>
        <end position="410"/>
    </location>
</feature>
<feature type="transmembrane region" description="Helical" evidence="18">
    <location>
        <begin position="90"/>
        <end position="109"/>
    </location>
</feature>
<feature type="compositionally biased region" description="Basic residues" evidence="17">
    <location>
        <begin position="1"/>
        <end position="10"/>
    </location>
</feature>
<feature type="transmembrane region" description="Helical" evidence="18">
    <location>
        <begin position="51"/>
        <end position="70"/>
    </location>
</feature>
<comment type="catalytic activity">
    <reaction evidence="12">
        <text>ADP(in) = ADP(out)</text>
        <dbReference type="Rhea" id="RHEA:75783"/>
        <dbReference type="ChEBI" id="CHEBI:456216"/>
    </reaction>
</comment>
<feature type="transmembrane region" description="Helical" evidence="18">
    <location>
        <begin position="307"/>
        <end position="327"/>
    </location>
</feature>
<evidence type="ECO:0000256" key="12">
    <source>
        <dbReference type="ARBA" id="ARBA00051849"/>
    </source>
</evidence>
<dbReference type="Gene3D" id="1.20.1250.20">
    <property type="entry name" value="MFS general substrate transporter like domains"/>
    <property type="match status" value="2"/>
</dbReference>
<reference evidence="20 21" key="1">
    <citation type="journal article" date="2021" name="G3 (Bethesda)">
        <title>Improved contiguity of the threespine stickleback genome using long-read sequencing.</title>
        <authorList>
            <person name="Nath S."/>
            <person name="Shaw D.E."/>
            <person name="White M.A."/>
        </authorList>
    </citation>
    <scope>NUCLEOTIDE SEQUENCE [LARGE SCALE GENOMIC DNA]</scope>
    <source>
        <strain evidence="20 21">Lake Benthic</strain>
    </source>
</reference>
<dbReference type="PROSITE" id="PS50850">
    <property type="entry name" value="MFS"/>
    <property type="match status" value="1"/>
</dbReference>
<comment type="function">
    <text evidence="13">Voltage-gated ATP nucleotide uniporter that can also transport the purine nucleotides ADP and GTP. Uses the membrane potential as the driving force to control ATP accumulation in lysosomes and secretory vesicles. By controlling ATP storage in lysosomes, regulates ATP-dependent proteins of these organelles. Also indirectly regulates the exocytosis of ATP through its import into lysosomes in astrocytes and secretory vesicles such as adrenal chromaffin granules, mucin granules and synaptic vesicles.</text>
</comment>
<dbReference type="InterPro" id="IPR005829">
    <property type="entry name" value="Sugar_transporter_CS"/>
</dbReference>
<evidence type="ECO:0000256" key="2">
    <source>
        <dbReference type="ARBA" id="ARBA00008586"/>
    </source>
</evidence>
<evidence type="ECO:0000256" key="9">
    <source>
        <dbReference type="ARBA" id="ARBA00024185"/>
    </source>
</evidence>
<evidence type="ECO:0000313" key="20">
    <source>
        <dbReference type="Ensembl" id="ENSGACP00000061333.1"/>
    </source>
</evidence>
<evidence type="ECO:0000256" key="4">
    <source>
        <dbReference type="ARBA" id="ARBA00022692"/>
    </source>
</evidence>
<organism evidence="20 21">
    <name type="scientific">Gasterosteus aculeatus aculeatus</name>
    <name type="common">three-spined stickleback</name>
    <dbReference type="NCBI Taxonomy" id="481459"/>
    <lineage>
        <taxon>Eukaryota</taxon>
        <taxon>Metazoa</taxon>
        <taxon>Chordata</taxon>
        <taxon>Craniata</taxon>
        <taxon>Vertebrata</taxon>
        <taxon>Euteleostomi</taxon>
        <taxon>Actinopterygii</taxon>
        <taxon>Neopterygii</taxon>
        <taxon>Teleostei</taxon>
        <taxon>Neoteleostei</taxon>
        <taxon>Acanthomorphata</taxon>
        <taxon>Eupercaria</taxon>
        <taxon>Perciformes</taxon>
        <taxon>Cottioidei</taxon>
        <taxon>Gasterosteales</taxon>
        <taxon>Gasterosteidae</taxon>
        <taxon>Gasterosteus</taxon>
    </lineage>
</organism>
<feature type="transmembrane region" description="Helical" evidence="18">
    <location>
        <begin position="212"/>
        <end position="232"/>
    </location>
</feature>
<keyword evidence="8" id="KW-0968">Cytoplasmic vesicle</keyword>
<evidence type="ECO:0000259" key="19">
    <source>
        <dbReference type="PROSITE" id="PS50850"/>
    </source>
</evidence>
<dbReference type="GO" id="GO:0005765">
    <property type="term" value="C:lysosomal membrane"/>
    <property type="evidence" value="ECO:0007669"/>
    <property type="project" value="UniProtKB-SubCell"/>
</dbReference>
<dbReference type="InterPro" id="IPR050382">
    <property type="entry name" value="MFS_Na/Anion_cotransporter"/>
</dbReference>
<dbReference type="CDD" id="cd17380">
    <property type="entry name" value="MFS_SLC17A9_like"/>
    <property type="match status" value="1"/>
</dbReference>
<dbReference type="GO" id="GO:0042584">
    <property type="term" value="C:chromaffin granule membrane"/>
    <property type="evidence" value="ECO:0007669"/>
    <property type="project" value="UniProtKB-SubCell"/>
</dbReference>
<dbReference type="GO" id="GO:0072530">
    <property type="term" value="P:purine-containing compound transmembrane transport"/>
    <property type="evidence" value="ECO:0007669"/>
    <property type="project" value="UniProtKB-ARBA"/>
</dbReference>
<dbReference type="SUPFAM" id="SSF103473">
    <property type="entry name" value="MFS general substrate transporter"/>
    <property type="match status" value="1"/>
</dbReference>
<dbReference type="GeneTree" id="ENSGT00940000158186"/>
<dbReference type="Ensembl" id="ENSGACT00000052768.1">
    <property type="protein sequence ID" value="ENSGACP00000061333.1"/>
    <property type="gene ID" value="ENSGACG00000002624.2"/>
</dbReference>
<accession>A0AAQ4RFG4</accession>
<dbReference type="FunFam" id="1.20.1250.20:FF:000059">
    <property type="entry name" value="Solute carrier family 17 member 9"/>
    <property type="match status" value="1"/>
</dbReference>
<dbReference type="InterPro" id="IPR020846">
    <property type="entry name" value="MFS_dom"/>
</dbReference>